<accession>A0A0A5G300</accession>
<dbReference type="GO" id="GO:0071978">
    <property type="term" value="P:bacterial-type flagellum-dependent swarming motility"/>
    <property type="evidence" value="ECO:0007669"/>
    <property type="project" value="TreeGrafter"/>
</dbReference>
<protein>
    <submittedName>
        <fullName evidence="6">Flagellar hook-basal body protein</fullName>
    </submittedName>
</protein>
<feature type="domain" description="Flagellar basal body rod protein N-terminal" evidence="3">
    <location>
        <begin position="9"/>
        <end position="35"/>
    </location>
</feature>
<evidence type="ECO:0000313" key="7">
    <source>
        <dbReference type="Proteomes" id="UP000030401"/>
    </source>
</evidence>
<dbReference type="Pfam" id="PF22692">
    <property type="entry name" value="LlgE_F_G_D1"/>
    <property type="match status" value="1"/>
</dbReference>
<feature type="domain" description="Flagellar basal-body/hook protein C-terminal" evidence="4">
    <location>
        <begin position="226"/>
        <end position="271"/>
    </location>
</feature>
<keyword evidence="2" id="KW-0975">Bacterial flagellum</keyword>
<evidence type="ECO:0000256" key="1">
    <source>
        <dbReference type="ARBA" id="ARBA00009677"/>
    </source>
</evidence>
<comment type="subcellular location">
    <subcellularLocation>
        <location evidence="2">Bacterial flagellum basal body</location>
    </subcellularLocation>
</comment>
<dbReference type="InterPro" id="IPR053967">
    <property type="entry name" value="LlgE_F_G-like_D1"/>
</dbReference>
<proteinExistence type="inferred from homology"/>
<keyword evidence="6" id="KW-0969">Cilium</keyword>
<dbReference type="PANTHER" id="PTHR30435:SF19">
    <property type="entry name" value="FLAGELLAR BASAL-BODY ROD PROTEIN FLGG"/>
    <property type="match status" value="1"/>
</dbReference>
<keyword evidence="6" id="KW-0966">Cell projection</keyword>
<feature type="domain" description="Flagellar hook protein FlgE/F/G-like D1" evidence="5">
    <location>
        <begin position="103"/>
        <end position="170"/>
    </location>
</feature>
<dbReference type="InterPro" id="IPR001444">
    <property type="entry name" value="Flag_bb_rod_N"/>
</dbReference>
<dbReference type="GO" id="GO:0009425">
    <property type="term" value="C:bacterial-type flagellum basal body"/>
    <property type="evidence" value="ECO:0007669"/>
    <property type="project" value="UniProtKB-SubCell"/>
</dbReference>
<evidence type="ECO:0000313" key="6">
    <source>
        <dbReference type="EMBL" id="KGX86429.1"/>
    </source>
</evidence>
<keyword evidence="7" id="KW-1185">Reference proteome</keyword>
<organism evidence="6 7">
    <name type="scientific">Pontibacillus litoralis JSM 072002</name>
    <dbReference type="NCBI Taxonomy" id="1385512"/>
    <lineage>
        <taxon>Bacteria</taxon>
        <taxon>Bacillati</taxon>
        <taxon>Bacillota</taxon>
        <taxon>Bacilli</taxon>
        <taxon>Bacillales</taxon>
        <taxon>Bacillaceae</taxon>
        <taxon>Pontibacillus</taxon>
    </lineage>
</organism>
<evidence type="ECO:0000259" key="5">
    <source>
        <dbReference type="Pfam" id="PF22692"/>
    </source>
</evidence>
<name>A0A0A5G300_9BACI</name>
<dbReference type="STRING" id="1385512.N784_04560"/>
<reference evidence="6 7" key="1">
    <citation type="submission" date="2013-08" db="EMBL/GenBank/DDBJ databases">
        <authorList>
            <person name="Huang J."/>
            <person name="Wang G."/>
        </authorList>
    </citation>
    <scope>NUCLEOTIDE SEQUENCE [LARGE SCALE GENOMIC DNA]</scope>
    <source>
        <strain evidence="6 7">JSM 072002</strain>
    </source>
</reference>
<comment type="similarity">
    <text evidence="1 2">Belongs to the flagella basal body rod proteins family.</text>
</comment>
<dbReference type="InterPro" id="IPR037925">
    <property type="entry name" value="FlgE/F/G-like"/>
</dbReference>
<dbReference type="PANTHER" id="PTHR30435">
    <property type="entry name" value="FLAGELLAR PROTEIN"/>
    <property type="match status" value="1"/>
</dbReference>
<dbReference type="NCBIfam" id="TIGR03506">
    <property type="entry name" value="FlgEFG_subfam"/>
    <property type="match status" value="1"/>
</dbReference>
<sequence length="272" mass="29887">MLHSSMNAAVTMGQLQKKLDVIGNNMANSNTPGYKNRQAEFSSLLYQQINHVENEGANPNRLTPEGLRVGSGAYVTSTDVDMSQGSIQETGRPLDVALLKDNHMFQVDVTQNGQTERMYTRDGSFSLSANEDGTVSLVTSNGHPVIGENGPIRIEAGYKSVSVREDGVILVERNGVQMAEDRLLIVDATRPRFLESAGKNLYAIPDTNINADDIMEDVPLMNTSLKQGALETSNVDMANQMTEMMMTQRAYQFNSRSISMGDQMMGLVNQLR</sequence>
<evidence type="ECO:0000259" key="4">
    <source>
        <dbReference type="Pfam" id="PF06429"/>
    </source>
</evidence>
<dbReference type="InterPro" id="IPR019776">
    <property type="entry name" value="Flagellar_basal_body_rod_CS"/>
</dbReference>
<dbReference type="Pfam" id="PF06429">
    <property type="entry name" value="Flg_bbr_C"/>
    <property type="match status" value="1"/>
</dbReference>
<keyword evidence="6" id="KW-0282">Flagellum</keyword>
<comment type="caution">
    <text evidence="6">The sequence shown here is derived from an EMBL/GenBank/DDBJ whole genome shotgun (WGS) entry which is preliminary data.</text>
</comment>
<dbReference type="eggNOG" id="COG4786">
    <property type="taxonomic scope" value="Bacteria"/>
</dbReference>
<dbReference type="InterPro" id="IPR010930">
    <property type="entry name" value="Flg_bb/hook_C_dom"/>
</dbReference>
<evidence type="ECO:0000259" key="3">
    <source>
        <dbReference type="Pfam" id="PF00460"/>
    </source>
</evidence>
<dbReference type="Pfam" id="PF00460">
    <property type="entry name" value="Flg_bb_rod"/>
    <property type="match status" value="1"/>
</dbReference>
<dbReference type="SUPFAM" id="SSF117143">
    <property type="entry name" value="Flagellar hook protein flgE"/>
    <property type="match status" value="1"/>
</dbReference>
<dbReference type="AlphaFoldDB" id="A0A0A5G300"/>
<gene>
    <name evidence="6" type="ORF">N784_04560</name>
</gene>
<dbReference type="EMBL" id="AVPG01000013">
    <property type="protein sequence ID" value="KGX86429.1"/>
    <property type="molecule type" value="Genomic_DNA"/>
</dbReference>
<dbReference type="InterPro" id="IPR020013">
    <property type="entry name" value="Flagellar_FlgE/F/G"/>
</dbReference>
<dbReference type="Proteomes" id="UP000030401">
    <property type="component" value="Unassembled WGS sequence"/>
</dbReference>
<dbReference type="RefSeq" id="WP_232306002.1">
    <property type="nucleotide sequence ID" value="NZ_AVPG01000013.1"/>
</dbReference>
<dbReference type="PROSITE" id="PS00588">
    <property type="entry name" value="FLAGELLA_BB_ROD"/>
    <property type="match status" value="1"/>
</dbReference>
<evidence type="ECO:0000256" key="2">
    <source>
        <dbReference type="RuleBase" id="RU362116"/>
    </source>
</evidence>